<organism evidence="2 3">
    <name type="scientific">Novosphingobium panipatense</name>
    <dbReference type="NCBI Taxonomy" id="428991"/>
    <lineage>
        <taxon>Bacteria</taxon>
        <taxon>Pseudomonadati</taxon>
        <taxon>Pseudomonadota</taxon>
        <taxon>Alphaproteobacteria</taxon>
        <taxon>Sphingomonadales</taxon>
        <taxon>Sphingomonadaceae</taxon>
        <taxon>Novosphingobium</taxon>
    </lineage>
</organism>
<dbReference type="EMBL" id="FXUI01000002">
    <property type="protein sequence ID" value="SMP57178.1"/>
    <property type="molecule type" value="Genomic_DNA"/>
</dbReference>
<feature type="transmembrane region" description="Helical" evidence="1">
    <location>
        <begin position="15"/>
        <end position="35"/>
    </location>
</feature>
<evidence type="ECO:0000256" key="1">
    <source>
        <dbReference type="SAM" id="Phobius"/>
    </source>
</evidence>
<comment type="caution">
    <text evidence="2">The sequence shown here is derived from an EMBL/GenBank/DDBJ whole genome shotgun (WGS) entry which is preliminary data.</text>
</comment>
<evidence type="ECO:0000313" key="3">
    <source>
        <dbReference type="Proteomes" id="UP001157910"/>
    </source>
</evidence>
<evidence type="ECO:0000313" key="2">
    <source>
        <dbReference type="EMBL" id="SMP57178.1"/>
    </source>
</evidence>
<protein>
    <submittedName>
        <fullName evidence="2">Uncharacterized protein</fullName>
    </submittedName>
</protein>
<dbReference type="Proteomes" id="UP001157910">
    <property type="component" value="Unassembled WGS sequence"/>
</dbReference>
<sequence length="45" mass="4692">MKSGTAADLGRRINTLNLVSIFIADGCAIATLTCARRSPKAVGTR</sequence>
<keyword evidence="1" id="KW-0472">Membrane</keyword>
<accession>A0ABY1Q6F8</accession>
<keyword evidence="3" id="KW-1185">Reference proteome</keyword>
<name>A0ABY1Q6F8_9SPHN</name>
<gene>
    <name evidence="2" type="ORF">SAMN06296065_102232</name>
</gene>
<keyword evidence="1" id="KW-1133">Transmembrane helix</keyword>
<reference evidence="2 3" key="1">
    <citation type="submission" date="2017-05" db="EMBL/GenBank/DDBJ databases">
        <authorList>
            <person name="Varghese N."/>
            <person name="Submissions S."/>
        </authorList>
    </citation>
    <scope>NUCLEOTIDE SEQUENCE [LARGE SCALE GENOMIC DNA]</scope>
    <source>
        <strain evidence="2 3">SM16</strain>
    </source>
</reference>
<proteinExistence type="predicted"/>
<keyword evidence="1" id="KW-0812">Transmembrane</keyword>